<sequence>MLHGLLLVSLCGCAITPRPATSCAPGLQPHIRDVLYFGQSRPDGSAVTPEQWEKFQHDVLTSAFPEGLTVIDGEGYWRSEAGSLVREGSRLVILLHPPGEASGAAVDDVIARYRVQFQQEAVLREQSAVCVRF</sequence>
<keyword evidence="2" id="KW-1185">Reference proteome</keyword>
<evidence type="ECO:0000313" key="2">
    <source>
        <dbReference type="Proteomes" id="UP001064632"/>
    </source>
</evidence>
<reference evidence="1" key="1">
    <citation type="submission" date="2022-09" db="EMBL/GenBank/DDBJ databases">
        <title>Tahibacter sp. nov., isolated from a fresh water.</title>
        <authorList>
            <person name="Baek J.H."/>
            <person name="Lee J.K."/>
            <person name="Kim J.M."/>
            <person name="Jeon C.O."/>
        </authorList>
    </citation>
    <scope>NUCLEOTIDE SEQUENCE</scope>
    <source>
        <strain evidence="1">W38</strain>
    </source>
</reference>
<dbReference type="Pfam" id="PF12098">
    <property type="entry name" value="DUF3574"/>
    <property type="match status" value="1"/>
</dbReference>
<dbReference type="InterPro" id="IPR021957">
    <property type="entry name" value="DUF3574"/>
</dbReference>
<name>A0ABY6BIK6_9GAMM</name>
<protein>
    <submittedName>
        <fullName evidence="1">DUF3574 domain-containing protein</fullName>
    </submittedName>
</protein>
<dbReference type="RefSeq" id="WP_261696547.1">
    <property type="nucleotide sequence ID" value="NZ_CP104694.1"/>
</dbReference>
<organism evidence="1 2">
    <name type="scientific">Tahibacter amnicola</name>
    <dbReference type="NCBI Taxonomy" id="2976241"/>
    <lineage>
        <taxon>Bacteria</taxon>
        <taxon>Pseudomonadati</taxon>
        <taxon>Pseudomonadota</taxon>
        <taxon>Gammaproteobacteria</taxon>
        <taxon>Lysobacterales</taxon>
        <taxon>Rhodanobacteraceae</taxon>
        <taxon>Tahibacter</taxon>
    </lineage>
</organism>
<evidence type="ECO:0000313" key="1">
    <source>
        <dbReference type="EMBL" id="UXI69594.1"/>
    </source>
</evidence>
<dbReference type="EMBL" id="CP104694">
    <property type="protein sequence ID" value="UXI69594.1"/>
    <property type="molecule type" value="Genomic_DNA"/>
</dbReference>
<proteinExistence type="predicted"/>
<dbReference type="Proteomes" id="UP001064632">
    <property type="component" value="Chromosome"/>
</dbReference>
<gene>
    <name evidence="1" type="ORF">N4264_08110</name>
</gene>
<accession>A0ABY6BIK6</accession>